<dbReference type="GO" id="GO:0006241">
    <property type="term" value="P:CTP biosynthetic process"/>
    <property type="evidence" value="ECO:0007669"/>
    <property type="project" value="InterPro"/>
</dbReference>
<dbReference type="SMART" id="SM00562">
    <property type="entry name" value="NDK"/>
    <property type="match status" value="1"/>
</dbReference>
<gene>
    <name evidence="10" type="primary">NME1</name>
    <name evidence="10" type="ORF">HK097_006488</name>
</gene>
<evidence type="ECO:0000313" key="11">
    <source>
        <dbReference type="Proteomes" id="UP001212841"/>
    </source>
</evidence>
<dbReference type="Gene3D" id="3.30.70.141">
    <property type="entry name" value="Nucleoside diphosphate kinase-like domain"/>
    <property type="match status" value="1"/>
</dbReference>
<proteinExistence type="inferred from homology"/>
<evidence type="ECO:0000313" key="10">
    <source>
        <dbReference type="EMBL" id="KAJ3052337.1"/>
    </source>
</evidence>
<dbReference type="PRINTS" id="PR01243">
    <property type="entry name" value="NUCDPKINASE"/>
</dbReference>
<evidence type="ECO:0000256" key="7">
    <source>
        <dbReference type="PROSITE-ProRule" id="PRU00706"/>
    </source>
</evidence>
<sequence length="225" mass="24259">MFARFPTAARQAIRTALPAARRGFATAATQSTSRWTAVAAVGAGVVGASVLAIKSQPAHAEAQKSIAGVPGGIERTFIAVKPDGTQRFLIGEIIKRFETKGYKLVAIKAIVPSRTLAEKHYEDLKGRPFFNGLVKYMTSGAAPVIAMVWEGKDVIRQGRRLIGATNPLEAQPGTIRGDFCISVGRNIIHGSDSFESAEKEIGLWFGKSEVIEWEFGNAEWVTADN</sequence>
<feature type="domain" description="Nucleoside diphosphate kinase-like" evidence="9">
    <location>
        <begin position="73"/>
        <end position="212"/>
    </location>
</feature>
<dbReference type="InterPro" id="IPR034907">
    <property type="entry name" value="NDK-like_dom"/>
</dbReference>
<evidence type="ECO:0000256" key="5">
    <source>
        <dbReference type="ARBA" id="ARBA00022679"/>
    </source>
</evidence>
<comment type="similarity">
    <text evidence="2 7 8">Belongs to the NDK family.</text>
</comment>
<feature type="binding site" evidence="7">
    <location>
        <position position="129"/>
    </location>
    <ligand>
        <name>ATP</name>
        <dbReference type="ChEBI" id="CHEBI:30616"/>
    </ligand>
</feature>
<dbReference type="CDD" id="cd04413">
    <property type="entry name" value="NDPk_I"/>
    <property type="match status" value="1"/>
</dbReference>
<evidence type="ECO:0000256" key="8">
    <source>
        <dbReference type="RuleBase" id="RU004011"/>
    </source>
</evidence>
<dbReference type="FunFam" id="3.30.70.141:FF:000002">
    <property type="entry name" value="Nucleoside diphosphate kinase"/>
    <property type="match status" value="1"/>
</dbReference>
<dbReference type="SUPFAM" id="SSF54919">
    <property type="entry name" value="Nucleoside diphosphate kinase, NDK"/>
    <property type="match status" value="1"/>
</dbReference>
<evidence type="ECO:0000256" key="2">
    <source>
        <dbReference type="ARBA" id="ARBA00008142"/>
    </source>
</evidence>
<dbReference type="Pfam" id="PF00334">
    <property type="entry name" value="NDK"/>
    <property type="match status" value="1"/>
</dbReference>
<organism evidence="10 11">
    <name type="scientific">Rhizophlyctis rosea</name>
    <dbReference type="NCBI Taxonomy" id="64517"/>
    <lineage>
        <taxon>Eukaryota</taxon>
        <taxon>Fungi</taxon>
        <taxon>Fungi incertae sedis</taxon>
        <taxon>Chytridiomycota</taxon>
        <taxon>Chytridiomycota incertae sedis</taxon>
        <taxon>Chytridiomycetes</taxon>
        <taxon>Rhizophlyctidales</taxon>
        <taxon>Rhizophlyctidaceae</taxon>
        <taxon>Rhizophlyctis</taxon>
    </lineage>
</organism>
<evidence type="ECO:0000256" key="1">
    <source>
        <dbReference type="ARBA" id="ARBA00001946"/>
    </source>
</evidence>
<keyword evidence="5" id="KW-0808">Transferase</keyword>
<keyword evidence="11" id="KW-1185">Reference proteome</keyword>
<name>A0AAD5SE53_9FUNG</name>
<comment type="caution">
    <text evidence="10">The sequence shown here is derived from an EMBL/GenBank/DDBJ whole genome shotgun (WGS) entry which is preliminary data.</text>
</comment>
<dbReference type="GO" id="GO:0004550">
    <property type="term" value="F:nucleoside diphosphate kinase activity"/>
    <property type="evidence" value="ECO:0007669"/>
    <property type="project" value="UniProtKB-EC"/>
</dbReference>
<dbReference type="Proteomes" id="UP001212841">
    <property type="component" value="Unassembled WGS sequence"/>
</dbReference>
<evidence type="ECO:0000256" key="6">
    <source>
        <dbReference type="ARBA" id="ARBA00022777"/>
    </source>
</evidence>
<feature type="binding site" evidence="7">
    <location>
        <position position="81"/>
    </location>
    <ligand>
        <name>ATP</name>
        <dbReference type="ChEBI" id="CHEBI:30616"/>
    </ligand>
</feature>
<evidence type="ECO:0000256" key="4">
    <source>
        <dbReference type="ARBA" id="ARBA00017632"/>
    </source>
</evidence>
<dbReference type="EC" id="2.7.4.6" evidence="3"/>
<evidence type="ECO:0000259" key="9">
    <source>
        <dbReference type="SMART" id="SM00562"/>
    </source>
</evidence>
<accession>A0AAD5SE53</accession>
<reference evidence="10" key="1">
    <citation type="submission" date="2020-05" db="EMBL/GenBank/DDBJ databases">
        <title>Phylogenomic resolution of chytrid fungi.</title>
        <authorList>
            <person name="Stajich J.E."/>
            <person name="Amses K."/>
            <person name="Simmons R."/>
            <person name="Seto K."/>
            <person name="Myers J."/>
            <person name="Bonds A."/>
            <person name="Quandt C.A."/>
            <person name="Barry K."/>
            <person name="Liu P."/>
            <person name="Grigoriev I."/>
            <person name="Longcore J.E."/>
            <person name="James T.Y."/>
        </authorList>
    </citation>
    <scope>NUCLEOTIDE SEQUENCE</scope>
    <source>
        <strain evidence="10">JEL0318</strain>
    </source>
</reference>
<dbReference type="GO" id="GO:0006228">
    <property type="term" value="P:UTP biosynthetic process"/>
    <property type="evidence" value="ECO:0007669"/>
    <property type="project" value="InterPro"/>
</dbReference>
<dbReference type="HAMAP" id="MF_00451">
    <property type="entry name" value="NDP_kinase"/>
    <property type="match status" value="1"/>
</dbReference>
<feature type="binding site" evidence="7">
    <location>
        <position position="165"/>
    </location>
    <ligand>
        <name>ATP</name>
        <dbReference type="ChEBI" id="CHEBI:30616"/>
    </ligand>
</feature>
<evidence type="ECO:0000256" key="3">
    <source>
        <dbReference type="ARBA" id="ARBA00012966"/>
    </source>
</evidence>
<feature type="binding site" evidence="7">
    <location>
        <position position="186"/>
    </location>
    <ligand>
        <name>ATP</name>
        <dbReference type="ChEBI" id="CHEBI:30616"/>
    </ligand>
</feature>
<comment type="cofactor">
    <cofactor evidence="1">
        <name>Mg(2+)</name>
        <dbReference type="ChEBI" id="CHEBI:18420"/>
    </cofactor>
</comment>
<dbReference type="PANTHER" id="PTHR11349">
    <property type="entry name" value="NUCLEOSIDE DIPHOSPHATE KINASE"/>
    <property type="match status" value="1"/>
</dbReference>
<dbReference type="AlphaFoldDB" id="A0AAD5SE53"/>
<protein>
    <recommendedName>
        <fullName evidence="4">Nucleoside diphosphate kinase</fullName>
        <ecNumber evidence="3">2.7.4.6</ecNumber>
    </recommendedName>
</protein>
<dbReference type="PROSITE" id="PS51374">
    <property type="entry name" value="NDPK_LIKE"/>
    <property type="match status" value="1"/>
</dbReference>
<dbReference type="NCBIfam" id="NF001908">
    <property type="entry name" value="PRK00668.1"/>
    <property type="match status" value="1"/>
</dbReference>
<feature type="active site" description="Pros-phosphohistidine intermediate" evidence="7">
    <location>
        <position position="189"/>
    </location>
</feature>
<feature type="binding site" evidence="7">
    <location>
        <position position="159"/>
    </location>
    <ligand>
        <name>ATP</name>
        <dbReference type="ChEBI" id="CHEBI:30616"/>
    </ligand>
</feature>
<dbReference type="EMBL" id="JADGJD010000303">
    <property type="protein sequence ID" value="KAJ3052337.1"/>
    <property type="molecule type" value="Genomic_DNA"/>
</dbReference>
<feature type="binding site" evidence="7">
    <location>
        <position position="176"/>
    </location>
    <ligand>
        <name>ATP</name>
        <dbReference type="ChEBI" id="CHEBI:30616"/>
    </ligand>
</feature>
<dbReference type="InterPro" id="IPR036850">
    <property type="entry name" value="NDK-like_dom_sf"/>
</dbReference>
<keyword evidence="6 10" id="KW-0418">Kinase</keyword>
<dbReference type="InterPro" id="IPR001564">
    <property type="entry name" value="Nucleoside_diP_kinase"/>
</dbReference>
<dbReference type="GO" id="GO:0006183">
    <property type="term" value="P:GTP biosynthetic process"/>
    <property type="evidence" value="ECO:0007669"/>
    <property type="project" value="InterPro"/>
</dbReference>